<evidence type="ECO:0000256" key="2">
    <source>
        <dbReference type="ARBA" id="ARBA00022692"/>
    </source>
</evidence>
<dbReference type="PROSITE" id="PS50850">
    <property type="entry name" value="MFS"/>
    <property type="match status" value="1"/>
</dbReference>
<evidence type="ECO:0000313" key="7">
    <source>
        <dbReference type="EMBL" id="EWS99953.1"/>
    </source>
</evidence>
<evidence type="ECO:0000256" key="4">
    <source>
        <dbReference type="ARBA" id="ARBA00023136"/>
    </source>
</evidence>
<keyword evidence="2 5" id="KW-0812">Transmembrane</keyword>
<keyword evidence="3 5" id="KW-1133">Transmembrane helix</keyword>
<dbReference type="InterPro" id="IPR036259">
    <property type="entry name" value="MFS_trans_sf"/>
</dbReference>
<dbReference type="STRING" id="1386089.N865_19575"/>
<evidence type="ECO:0000259" key="6">
    <source>
        <dbReference type="PROSITE" id="PS50850"/>
    </source>
</evidence>
<evidence type="ECO:0000313" key="8">
    <source>
        <dbReference type="Proteomes" id="UP000019489"/>
    </source>
</evidence>
<evidence type="ECO:0000256" key="5">
    <source>
        <dbReference type="SAM" id="Phobius"/>
    </source>
</evidence>
<feature type="transmembrane region" description="Helical" evidence="5">
    <location>
        <begin position="151"/>
        <end position="171"/>
    </location>
</feature>
<dbReference type="GO" id="GO:0022857">
    <property type="term" value="F:transmembrane transporter activity"/>
    <property type="evidence" value="ECO:0007669"/>
    <property type="project" value="InterPro"/>
</dbReference>
<feature type="domain" description="Major facilitator superfamily (MFS) profile" evidence="6">
    <location>
        <begin position="20"/>
        <end position="405"/>
    </location>
</feature>
<reference evidence="7 8" key="1">
    <citation type="submission" date="2013-08" db="EMBL/GenBank/DDBJ databases">
        <title>Intrasporangium oryzae NRRL B-24470.</title>
        <authorList>
            <person name="Liu H."/>
            <person name="Wang G."/>
        </authorList>
    </citation>
    <scope>NUCLEOTIDE SEQUENCE [LARGE SCALE GENOMIC DNA]</scope>
    <source>
        <strain evidence="7 8">NRRL B-24470</strain>
    </source>
</reference>
<feature type="transmembrane region" description="Helical" evidence="5">
    <location>
        <begin position="319"/>
        <end position="342"/>
    </location>
</feature>
<feature type="transmembrane region" description="Helical" evidence="5">
    <location>
        <begin position="296"/>
        <end position="313"/>
    </location>
</feature>
<feature type="transmembrane region" description="Helical" evidence="5">
    <location>
        <begin position="22"/>
        <end position="40"/>
    </location>
</feature>
<dbReference type="EMBL" id="AWSA01000062">
    <property type="protein sequence ID" value="EWS99953.1"/>
    <property type="molecule type" value="Genomic_DNA"/>
</dbReference>
<proteinExistence type="predicted"/>
<dbReference type="eggNOG" id="COG2807">
    <property type="taxonomic scope" value="Bacteria"/>
</dbReference>
<evidence type="ECO:0000256" key="1">
    <source>
        <dbReference type="ARBA" id="ARBA00004651"/>
    </source>
</evidence>
<dbReference type="InterPro" id="IPR020846">
    <property type="entry name" value="MFS_dom"/>
</dbReference>
<dbReference type="PANTHER" id="PTHR23514">
    <property type="entry name" value="BYPASS OF STOP CODON PROTEIN 6"/>
    <property type="match status" value="1"/>
</dbReference>
<keyword evidence="8" id="KW-1185">Reference proteome</keyword>
<feature type="transmembrane region" description="Helical" evidence="5">
    <location>
        <begin position="177"/>
        <end position="195"/>
    </location>
</feature>
<feature type="transmembrane region" description="Helical" evidence="5">
    <location>
        <begin position="231"/>
        <end position="252"/>
    </location>
</feature>
<gene>
    <name evidence="7" type="ORF">N865_19575</name>
</gene>
<dbReference type="InterPro" id="IPR011701">
    <property type="entry name" value="MFS"/>
</dbReference>
<feature type="transmembrane region" description="Helical" evidence="5">
    <location>
        <begin position="111"/>
        <end position="130"/>
    </location>
</feature>
<dbReference type="Gene3D" id="1.20.1250.20">
    <property type="entry name" value="MFS general substrate transporter like domains"/>
    <property type="match status" value="1"/>
</dbReference>
<feature type="transmembrane region" description="Helical" evidence="5">
    <location>
        <begin position="354"/>
        <end position="373"/>
    </location>
</feature>
<keyword evidence="4 5" id="KW-0472">Membrane</keyword>
<comment type="subcellular location">
    <subcellularLocation>
        <location evidence="1">Cell membrane</location>
        <topology evidence="1">Multi-pass membrane protein</topology>
    </subcellularLocation>
</comment>
<feature type="transmembrane region" description="Helical" evidence="5">
    <location>
        <begin position="264"/>
        <end position="284"/>
    </location>
</feature>
<feature type="transmembrane region" description="Helical" evidence="5">
    <location>
        <begin position="86"/>
        <end position="105"/>
    </location>
</feature>
<evidence type="ECO:0000256" key="3">
    <source>
        <dbReference type="ARBA" id="ARBA00022989"/>
    </source>
</evidence>
<dbReference type="CDD" id="cd17393">
    <property type="entry name" value="MFS_MosC_like"/>
    <property type="match status" value="1"/>
</dbReference>
<dbReference type="Proteomes" id="UP000019489">
    <property type="component" value="Unassembled WGS sequence"/>
</dbReference>
<dbReference type="GO" id="GO:0005886">
    <property type="term" value="C:plasma membrane"/>
    <property type="evidence" value="ECO:0007669"/>
    <property type="project" value="UniProtKB-SubCell"/>
</dbReference>
<dbReference type="InterPro" id="IPR051788">
    <property type="entry name" value="MFS_Transporter"/>
</dbReference>
<feature type="transmembrane region" description="Helical" evidence="5">
    <location>
        <begin position="379"/>
        <end position="400"/>
    </location>
</feature>
<name>W9G7W3_9MICO</name>
<dbReference type="PANTHER" id="PTHR23514:SF13">
    <property type="entry name" value="INNER MEMBRANE PROTEIN YBJJ"/>
    <property type="match status" value="1"/>
</dbReference>
<feature type="transmembrane region" description="Helical" evidence="5">
    <location>
        <begin position="60"/>
        <end position="79"/>
    </location>
</feature>
<dbReference type="SUPFAM" id="SSF103473">
    <property type="entry name" value="MFS general substrate transporter"/>
    <property type="match status" value="1"/>
</dbReference>
<dbReference type="OrthoDB" id="9809599at2"/>
<dbReference type="Pfam" id="PF07690">
    <property type="entry name" value="MFS_1"/>
    <property type="match status" value="1"/>
</dbReference>
<dbReference type="RefSeq" id="WP_051511081.1">
    <property type="nucleotide sequence ID" value="NZ_AWSA01000062.1"/>
</dbReference>
<dbReference type="AlphaFoldDB" id="W9G7W3"/>
<accession>W9G7W3</accession>
<sequence length="419" mass="42624">MSAAAQAAPPAPPTPMVRTARTAVFTAFALNGAAFAAFASRVPDIKHQLDLTAGELGLTLLAASLGSVIGLPISGWLVHRFGAARSLIGAAVVQAAGILLVGAGIDVWQNRVLVSAGLFLVGIGTGIFDVSMNLEGASVERLLGRSIMPRFHAAFSGGTVVSALIGAGLSYLHVPVAAHLAGVVVLMAIICPWFLRAFLPRSVEVDEHEGDAEAGTGKAGIGAAWREPRTLLIGVVVLAAAFTEGTANDWVGVALSDGYALPRWAGVLGFAVFLTAMTAGRLFGTKVLDRHGRLPVLRVLFVSAVVGCALVVFGGPVLAFVGAAVWGVGASLGFPVGMSAAADDPRRAAARMSVVSTIGYTAFLAGPPLLGFLGDHVGVLHSLLVVGAMAVVALAALPAVRERPSSDTEAPSVSAAVRQ</sequence>
<dbReference type="PATRIC" id="fig|1386089.3.peg.3825"/>
<organism evidence="7 8">
    <name type="scientific">Intrasporangium oryzae NRRL B-24470</name>
    <dbReference type="NCBI Taxonomy" id="1386089"/>
    <lineage>
        <taxon>Bacteria</taxon>
        <taxon>Bacillati</taxon>
        <taxon>Actinomycetota</taxon>
        <taxon>Actinomycetes</taxon>
        <taxon>Micrococcales</taxon>
        <taxon>Intrasporangiaceae</taxon>
        <taxon>Intrasporangium</taxon>
    </lineage>
</organism>
<comment type="caution">
    <text evidence="7">The sequence shown here is derived from an EMBL/GenBank/DDBJ whole genome shotgun (WGS) entry which is preliminary data.</text>
</comment>
<protein>
    <submittedName>
        <fullName evidence="7">Membrane protein</fullName>
    </submittedName>
</protein>